<dbReference type="InterPro" id="IPR027624">
    <property type="entry name" value="TOMM_cyclo_SagD"/>
</dbReference>
<reference evidence="2 3" key="1">
    <citation type="submission" date="2020-08" db="EMBL/GenBank/DDBJ databases">
        <title>Genomic Encyclopedia of Type Strains, Phase IV (KMG-IV): sequencing the most valuable type-strain genomes for metagenomic binning, comparative biology and taxonomic classification.</title>
        <authorList>
            <person name="Goeker M."/>
        </authorList>
    </citation>
    <scope>NUCLEOTIDE SEQUENCE [LARGE SCALE GENOMIC DNA]</scope>
    <source>
        <strain evidence="2 3">DSM 5391</strain>
    </source>
</reference>
<protein>
    <submittedName>
        <fullName evidence="2">Ribosomal protein S12 methylthiotransferase accessory factor</fullName>
    </submittedName>
</protein>
<organism evidence="2 3">
    <name type="scientific">Bacillus benzoevorans</name>
    <dbReference type="NCBI Taxonomy" id="1456"/>
    <lineage>
        <taxon>Bacteria</taxon>
        <taxon>Bacillati</taxon>
        <taxon>Bacillota</taxon>
        <taxon>Bacilli</taxon>
        <taxon>Bacillales</taxon>
        <taxon>Bacillaceae</taxon>
        <taxon>Bacillus</taxon>
    </lineage>
</organism>
<dbReference type="PANTHER" id="PTHR37809:SF1">
    <property type="entry name" value="RIBOSOMAL PROTEIN S12 METHYLTHIOTRANSFERASE ACCESSORY FACTOR YCAO"/>
    <property type="match status" value="1"/>
</dbReference>
<keyword evidence="2" id="KW-0689">Ribosomal protein</keyword>
<evidence type="ECO:0000313" key="3">
    <source>
        <dbReference type="Proteomes" id="UP000531594"/>
    </source>
</evidence>
<name>A0A7X0HR29_9BACI</name>
<dbReference type="GO" id="GO:0016740">
    <property type="term" value="F:transferase activity"/>
    <property type="evidence" value="ECO:0007669"/>
    <property type="project" value="UniProtKB-KW"/>
</dbReference>
<dbReference type="Gene3D" id="3.30.40.250">
    <property type="match status" value="1"/>
</dbReference>
<dbReference type="InterPro" id="IPR003776">
    <property type="entry name" value="YcaO-like_dom"/>
</dbReference>
<dbReference type="NCBIfam" id="TIGR03604">
    <property type="entry name" value="TOMM_cyclo_SagD"/>
    <property type="match status" value="1"/>
</dbReference>
<dbReference type="PANTHER" id="PTHR37809">
    <property type="entry name" value="RIBOSOMAL PROTEIN S12 METHYLTHIOTRANSFERASE ACCESSORY FACTOR YCAO"/>
    <property type="match status" value="1"/>
</dbReference>
<feature type="domain" description="YcaO" evidence="1">
    <location>
        <begin position="324"/>
        <end position="707"/>
    </location>
</feature>
<keyword evidence="2" id="KW-0687">Ribonucleoprotein</keyword>
<evidence type="ECO:0000259" key="1">
    <source>
        <dbReference type="PROSITE" id="PS51664"/>
    </source>
</evidence>
<dbReference type="PROSITE" id="PS51664">
    <property type="entry name" value="YCAO"/>
    <property type="match status" value="1"/>
</dbReference>
<accession>A0A7X0HR29</accession>
<dbReference type="InterPro" id="IPR022291">
    <property type="entry name" value="Bacteriocin_synth_cyclodeHase"/>
</dbReference>
<dbReference type="AlphaFoldDB" id="A0A7X0HR29"/>
<comment type="caution">
    <text evidence="2">The sequence shown here is derived from an EMBL/GenBank/DDBJ whole genome shotgun (WGS) entry which is preliminary data.</text>
</comment>
<dbReference type="Proteomes" id="UP000531594">
    <property type="component" value="Unassembled WGS sequence"/>
</dbReference>
<dbReference type="Gene3D" id="3.30.1330.230">
    <property type="match status" value="1"/>
</dbReference>
<dbReference type="NCBIfam" id="TIGR03882">
    <property type="entry name" value="cyclo_dehyd_2"/>
    <property type="match status" value="1"/>
</dbReference>
<gene>
    <name evidence="2" type="ORF">HNR53_001941</name>
</gene>
<dbReference type="Pfam" id="PF02624">
    <property type="entry name" value="YcaO"/>
    <property type="match status" value="1"/>
</dbReference>
<dbReference type="Gene3D" id="3.30.160.660">
    <property type="match status" value="1"/>
</dbReference>
<evidence type="ECO:0000313" key="2">
    <source>
        <dbReference type="EMBL" id="MBB6445323.1"/>
    </source>
</evidence>
<keyword evidence="3" id="KW-1185">Reference proteome</keyword>
<dbReference type="GO" id="GO:0005840">
    <property type="term" value="C:ribosome"/>
    <property type="evidence" value="ECO:0007669"/>
    <property type="project" value="UniProtKB-KW"/>
</dbReference>
<keyword evidence="2" id="KW-0808">Transferase</keyword>
<proteinExistence type="predicted"/>
<dbReference type="EMBL" id="JACHGK010000005">
    <property type="protein sequence ID" value="MBB6445323.1"/>
    <property type="molecule type" value="Genomic_DNA"/>
</dbReference>
<dbReference type="Gene3D" id="3.40.50.720">
    <property type="entry name" value="NAD(P)-binding Rossmann-like Domain"/>
    <property type="match status" value="1"/>
</dbReference>
<sequence>MFGNPQQRGRGAIQSITIRHASLGTVPQTNADFRSRNGPHFKKGTVMCVWCMAAGGGFTMNAVITVVGEGWLADHMCEALTAQYSIYRQMDFTTEIPKQADLILVLHDGWNPAIHQKAEEVIRPSGIPWLRGFVSFGEGIIGPLVRTDAQGCSQCADLRHLMAGLDRKENWDIQQRMARDEKFERDPWAARTGLLQLACILEEEVRRIIQGHEHGRHAEGRVCIVNLKTLKSSWHVFLPDPLCPVCGKIPDDSANRAGITLKPSPKMAGSFRTRSIEELKTFLVNDYLDHRTGVLNGKMDDLVPPFADVAVNLPLFAGDEGVAGRTHSYALSELTAILEGLERTCGISPRGKRTVVYDSYNNLSQQALNPLRTGVHAKEQYERGDFPFPPFDPDAPIKWVWGYSFYQECPLLVPERLAYYSLECGQGFVYETSNGCALGGSLEESIFYGILEVVERDSFLMAWYAELPLPRLDPYSANDPELEVMIERVRTVAGYELYFYNSTMEHGIPSVWVIAKNRKQVGLNLICAAGAHLDPVRAAKSAVHELAGMMQTLDEKFEKGRGQFLKMLDDSSLVQQMDDHGMLYGLPQAEERLQFLLDENRPMQTFAESFKWKSNHKDLTEDLQEILQKFRQLNFEVIVVEQSTPEIKRNELYCVKVLIPGMLPMTFGHHLRRITGLERVLRVPVELGYRKQPLKPEQLNPYPHPFP</sequence>